<dbReference type="InterPro" id="IPR010093">
    <property type="entry name" value="SinI_DNA-bd"/>
</dbReference>
<protein>
    <recommendedName>
        <fullName evidence="1">Helix-turn-helix domain-containing protein</fullName>
    </recommendedName>
</protein>
<proteinExistence type="predicted"/>
<sequence>MIALKSFIKIKEAVKLYGIGKDVFYRAIHSGELKAYKPNGRDFLLKVIEIEQWIESKPA</sequence>
<dbReference type="GO" id="GO:0003677">
    <property type="term" value="F:DNA binding"/>
    <property type="evidence" value="ECO:0007669"/>
    <property type="project" value="InterPro"/>
</dbReference>
<accession>A0A1B1YA99</accession>
<organism evidence="2 3">
    <name type="scientific">Thermoclostridium stercorarium subsp. thermolacticum DSM 2910</name>
    <dbReference type="NCBI Taxonomy" id="1121336"/>
    <lineage>
        <taxon>Bacteria</taxon>
        <taxon>Bacillati</taxon>
        <taxon>Bacillota</taxon>
        <taxon>Clostridia</taxon>
        <taxon>Eubacteriales</taxon>
        <taxon>Oscillospiraceae</taxon>
        <taxon>Thermoclostridium</taxon>
    </lineage>
</organism>
<dbReference type="AlphaFoldDB" id="A0A1B1YA99"/>
<reference evidence="2 3" key="1">
    <citation type="submission" date="2016-02" db="EMBL/GenBank/DDBJ databases">
        <title>Comparison of Clostridium stercorarium subspecies using comparative genomics and transcriptomics.</title>
        <authorList>
            <person name="Schellenberg J."/>
            <person name="Thallinger G."/>
            <person name="Levin D.B."/>
            <person name="Zhang X."/>
            <person name="Alvare G."/>
            <person name="Fristensky B."/>
            <person name="Sparling R."/>
        </authorList>
    </citation>
    <scope>NUCLEOTIDE SEQUENCE [LARGE SCALE GENOMIC DNA]</scope>
    <source>
        <strain evidence="2 3">DSM 2910</strain>
    </source>
</reference>
<dbReference type="NCBIfam" id="TIGR01764">
    <property type="entry name" value="excise"/>
    <property type="match status" value="1"/>
</dbReference>
<feature type="domain" description="Helix-turn-helix" evidence="1">
    <location>
        <begin position="9"/>
        <end position="57"/>
    </location>
</feature>
<dbReference type="Pfam" id="PF12728">
    <property type="entry name" value="HTH_17"/>
    <property type="match status" value="1"/>
</dbReference>
<dbReference type="InterPro" id="IPR041657">
    <property type="entry name" value="HTH_17"/>
</dbReference>
<gene>
    <name evidence="2" type="ORF">CSTERTH_00945</name>
</gene>
<dbReference type="Proteomes" id="UP000092971">
    <property type="component" value="Chromosome"/>
</dbReference>
<evidence type="ECO:0000313" key="2">
    <source>
        <dbReference type="EMBL" id="ANW97697.1"/>
    </source>
</evidence>
<name>A0A1B1YA99_THEST</name>
<dbReference type="EMBL" id="CP014672">
    <property type="protein sequence ID" value="ANW97697.1"/>
    <property type="molecule type" value="Genomic_DNA"/>
</dbReference>
<evidence type="ECO:0000259" key="1">
    <source>
        <dbReference type="Pfam" id="PF12728"/>
    </source>
</evidence>
<evidence type="ECO:0000313" key="3">
    <source>
        <dbReference type="Proteomes" id="UP000092971"/>
    </source>
</evidence>
<dbReference type="RefSeq" id="WP_065821240.1">
    <property type="nucleotide sequence ID" value="NZ_CP014672.1"/>
</dbReference>